<name>N6Z480_THAL4</name>
<feature type="transmembrane region" description="Helical" evidence="5">
    <location>
        <begin position="191"/>
        <end position="209"/>
    </location>
</feature>
<feature type="transmembrane region" description="Helical" evidence="5">
    <location>
        <begin position="215"/>
        <end position="236"/>
    </location>
</feature>
<evidence type="ECO:0000313" key="6">
    <source>
        <dbReference type="EMBL" id="ENO89248.1"/>
    </source>
</evidence>
<feature type="transmembrane region" description="Helical" evidence="5">
    <location>
        <begin position="75"/>
        <end position="94"/>
    </location>
</feature>
<dbReference type="PANTHER" id="PTHR30371">
    <property type="entry name" value="SEC-INDEPENDENT PROTEIN TRANSLOCASE PROTEIN TATC"/>
    <property type="match status" value="1"/>
</dbReference>
<protein>
    <recommendedName>
        <fullName evidence="5">Sec-independent protein translocase protein TatC</fullName>
    </recommendedName>
</protein>
<gene>
    <name evidence="5" type="primary">tatC</name>
    <name evidence="6" type="ORF">C666_07295</name>
</gene>
<organism evidence="6 7">
    <name type="scientific">Thauera linaloolentis (strain DSM 12138 / JCM 21573 / CCUG 41526 / CIP 105981 / IAM 15112 / NBRC 102519 / 47Lol)</name>
    <dbReference type="NCBI Taxonomy" id="1123367"/>
    <lineage>
        <taxon>Bacteria</taxon>
        <taxon>Pseudomonadati</taxon>
        <taxon>Pseudomonadota</taxon>
        <taxon>Betaproteobacteria</taxon>
        <taxon>Rhodocyclales</taxon>
        <taxon>Zoogloeaceae</taxon>
        <taxon>Thauera</taxon>
    </lineage>
</organism>
<keyword evidence="5" id="KW-1003">Cell membrane</keyword>
<dbReference type="NCBIfam" id="TIGR00945">
    <property type="entry name" value="tatC"/>
    <property type="match status" value="1"/>
</dbReference>
<dbReference type="HAMAP" id="MF_00902">
    <property type="entry name" value="TatC"/>
    <property type="match status" value="1"/>
</dbReference>
<keyword evidence="4 5" id="KW-0472">Membrane</keyword>
<proteinExistence type="inferred from homology"/>
<dbReference type="STRING" id="1123367.GCA_000621305_02168"/>
<comment type="similarity">
    <text evidence="5">Belongs to the TatC family.</text>
</comment>
<reference evidence="6 7" key="1">
    <citation type="submission" date="2012-09" db="EMBL/GenBank/DDBJ databases">
        <title>Draft Genome Sequences of 6 Strains from Genus Thauera.</title>
        <authorList>
            <person name="Liu B."/>
            <person name="Shapleigh J.P."/>
            <person name="Frostegard A.H."/>
        </authorList>
    </citation>
    <scope>NUCLEOTIDE SEQUENCE [LARGE SCALE GENOMIC DNA]</scope>
    <source>
        <strain evidence="7">47Lol / DSM 12138</strain>
    </source>
</reference>
<dbReference type="RefSeq" id="WP_004336151.1">
    <property type="nucleotide sequence ID" value="NZ_AMXE01000018.1"/>
</dbReference>
<sequence length="275" mass="30036">MSTQTDTFISHLIELRDRLIRALLVVVVAFVCLMPWAGNIYDILAKPMMDTLPAGTQMIATGVVTPFFVPVKVTMMVAFVLSLPWVLYQAWAFIAPGLYAHEKRMALPLVAGSTLLFIAGMAFCYFFVFGMVFKFIAEFAPKSIVPAPDIEQYLSFVMSMFLAFGITFEVPVAVIVLAKAGIVTVAKLREARPYVIVGAFVIAAIVTPPDVVSQLMLAIPMCLLYELGIILANWMVKAAPAPASEAYVPPSIEDMDKELDRIEAGVDAGDGSDKR</sequence>
<feature type="transmembrane region" description="Helical" evidence="5">
    <location>
        <begin position="20"/>
        <end position="39"/>
    </location>
</feature>
<keyword evidence="7" id="KW-1185">Reference proteome</keyword>
<feature type="transmembrane region" description="Helical" evidence="5">
    <location>
        <begin position="106"/>
        <end position="133"/>
    </location>
</feature>
<dbReference type="OrthoDB" id="9777044at2"/>
<keyword evidence="2 5" id="KW-0812">Transmembrane</keyword>
<evidence type="ECO:0000313" key="7">
    <source>
        <dbReference type="Proteomes" id="UP000013232"/>
    </source>
</evidence>
<dbReference type="Proteomes" id="UP000013232">
    <property type="component" value="Unassembled WGS sequence"/>
</dbReference>
<evidence type="ECO:0000256" key="1">
    <source>
        <dbReference type="ARBA" id="ARBA00004141"/>
    </source>
</evidence>
<keyword evidence="5" id="KW-0813">Transport</keyword>
<evidence type="ECO:0000256" key="5">
    <source>
        <dbReference type="HAMAP-Rule" id="MF_00902"/>
    </source>
</evidence>
<keyword evidence="5" id="KW-0653">Protein transport</keyword>
<comment type="subunit">
    <text evidence="5">The Tat system comprises two distinct complexes: a TatABC complex, containing multiple copies of TatA, TatB and TatC subunits, and a separate TatA complex, containing only TatA subunits. Substrates initially bind to the TatABC complex, which probably triggers association of the separate TatA complex to form the active translocon.</text>
</comment>
<evidence type="ECO:0000256" key="3">
    <source>
        <dbReference type="ARBA" id="ARBA00022989"/>
    </source>
</evidence>
<dbReference type="PRINTS" id="PR01840">
    <property type="entry name" value="TATCFAMILY"/>
</dbReference>
<dbReference type="PANTHER" id="PTHR30371:SF0">
    <property type="entry name" value="SEC-INDEPENDENT PROTEIN TRANSLOCASE PROTEIN TATC, CHLOROPLASTIC-RELATED"/>
    <property type="match status" value="1"/>
</dbReference>
<dbReference type="eggNOG" id="COG0805">
    <property type="taxonomic scope" value="Bacteria"/>
</dbReference>
<dbReference type="AlphaFoldDB" id="N6Z480"/>
<accession>N6Z480</accession>
<dbReference type="EMBL" id="AMXE01000018">
    <property type="protein sequence ID" value="ENO89248.1"/>
    <property type="molecule type" value="Genomic_DNA"/>
</dbReference>
<dbReference type="GO" id="GO:0033281">
    <property type="term" value="C:TAT protein transport complex"/>
    <property type="evidence" value="ECO:0007669"/>
    <property type="project" value="UniProtKB-UniRule"/>
</dbReference>
<keyword evidence="5" id="KW-0811">Translocation</keyword>
<dbReference type="GO" id="GO:0009977">
    <property type="term" value="F:proton motive force dependent protein transmembrane transporter activity"/>
    <property type="evidence" value="ECO:0007669"/>
    <property type="project" value="TreeGrafter"/>
</dbReference>
<feature type="transmembrane region" description="Helical" evidence="5">
    <location>
        <begin position="153"/>
        <end position="179"/>
    </location>
</feature>
<evidence type="ECO:0000256" key="4">
    <source>
        <dbReference type="ARBA" id="ARBA00023136"/>
    </source>
</evidence>
<comment type="caution">
    <text evidence="6">The sequence shown here is derived from an EMBL/GenBank/DDBJ whole genome shotgun (WGS) entry which is preliminary data.</text>
</comment>
<dbReference type="GO" id="GO:0043953">
    <property type="term" value="P:protein transport by the Tat complex"/>
    <property type="evidence" value="ECO:0007669"/>
    <property type="project" value="UniProtKB-UniRule"/>
</dbReference>
<keyword evidence="3 5" id="KW-1133">Transmembrane helix</keyword>
<evidence type="ECO:0000256" key="2">
    <source>
        <dbReference type="ARBA" id="ARBA00022692"/>
    </source>
</evidence>
<dbReference type="GO" id="GO:0065002">
    <property type="term" value="P:intracellular protein transmembrane transport"/>
    <property type="evidence" value="ECO:0007669"/>
    <property type="project" value="TreeGrafter"/>
</dbReference>
<dbReference type="InterPro" id="IPR002033">
    <property type="entry name" value="TatC"/>
</dbReference>
<comment type="function">
    <text evidence="5">Part of the twin-arginine translocation (Tat) system that transports large folded proteins containing a characteristic twin-arginine motif in their signal peptide across membranes. Together with TatB, TatC is part of a receptor directly interacting with Tat signal peptides.</text>
</comment>
<comment type="subcellular location">
    <subcellularLocation>
        <location evidence="5">Cell membrane</location>
        <topology evidence="5">Multi-pass membrane protein</topology>
    </subcellularLocation>
    <subcellularLocation>
        <location evidence="1">Membrane</location>
        <topology evidence="1">Multi-pass membrane protein</topology>
    </subcellularLocation>
</comment>
<dbReference type="Pfam" id="PF00902">
    <property type="entry name" value="TatC"/>
    <property type="match status" value="1"/>
</dbReference>